<reference evidence="13" key="1">
    <citation type="journal article" date="2021" name="Microbiol. Resour. Announc.">
        <title>LGAAP: Leishmaniinae Genome Assembly and Annotation Pipeline.</title>
        <authorList>
            <person name="Almutairi H."/>
            <person name="Urbaniak M.D."/>
            <person name="Bates M.D."/>
            <person name="Jariyapan N."/>
            <person name="Kwakye-Nuako G."/>
            <person name="Thomaz-Soccol V."/>
            <person name="Al-Salem W.S."/>
            <person name="Dillon R.J."/>
            <person name="Bates P.A."/>
            <person name="Gatherer D."/>
        </authorList>
    </citation>
    <scope>NUCLEOTIDE SEQUENCE [LARGE SCALE GENOMIC DNA]</scope>
</reference>
<dbReference type="PANTHER" id="PTHR44899:SF3">
    <property type="entry name" value="SERINE_THREONINE-PROTEIN KINASE NEK1"/>
    <property type="match status" value="1"/>
</dbReference>
<sequence length="544" mass="60329">MSGETAAAEQRMQDYEVFEHLGSGATSDVYRVKNRTNNRTYVLKKMSLANMSDEEQLRAKREIVVMDNVDHPNVVKFRESFIDPVDNSVDIIMEYCEFGTLEDLIERQRYEGCPFPTDVLLEWMAELLCGLAHIHSTRILHRDLKTSNIFVTSKNHLKLGDFGVCTILSNPNAKAQSMIGTPLYFAPEVCNNEPHDERSDVWSLGIVFYEMCTLRRPFEADNLFTLIQLILESDIEPFSNGVDSSLEGLVRQMLDRDPSRRPTAQELIDVHLEVPVSHPSHPSQKPSRGRLVQQFSGPKLHYKKKWPPPEGTVTAAEKGDKARVTHEWIHTCSALDVLMEPQQTSHCPSTAVKTKSGATAAQSSHPAASGPPEAAFVVAKPNAEKSAKKTASRSAAASNTSSRTRNRTKATEHAEAQKEHALRSASLPSFTMRELQLDVQRRRTAMFGEESSLSVDDAPVVIEVRGVSLAEVWGASRDLRSTFEAHSGSSVAMVTIPKDTASFLADIAAVIDRHAANGRPIALEALDEASGLLCRYKYLNYGVQ</sequence>
<dbReference type="PROSITE" id="PS50011">
    <property type="entry name" value="PROTEIN_KINASE_DOM"/>
    <property type="match status" value="1"/>
</dbReference>
<evidence type="ECO:0000313" key="13">
    <source>
        <dbReference type="Proteomes" id="UP000673552"/>
    </source>
</evidence>
<evidence type="ECO:0000256" key="2">
    <source>
        <dbReference type="ARBA" id="ARBA00022527"/>
    </source>
</evidence>
<dbReference type="PANTHER" id="PTHR44899">
    <property type="entry name" value="CAMK FAMILY PROTEIN KINASE"/>
    <property type="match status" value="1"/>
</dbReference>
<dbReference type="GeneID" id="92514570"/>
<evidence type="ECO:0000256" key="7">
    <source>
        <dbReference type="ARBA" id="ARBA00047899"/>
    </source>
</evidence>
<keyword evidence="3" id="KW-0808">Transferase</keyword>
<proteinExistence type="predicted"/>
<dbReference type="PROSITE" id="PS00108">
    <property type="entry name" value="PROTEIN_KINASE_ST"/>
    <property type="match status" value="1"/>
</dbReference>
<dbReference type="InterPro" id="IPR017441">
    <property type="entry name" value="Protein_kinase_ATP_BS"/>
</dbReference>
<dbReference type="InterPro" id="IPR011009">
    <property type="entry name" value="Kinase-like_dom_sf"/>
</dbReference>
<dbReference type="OrthoDB" id="248923at2759"/>
<feature type="compositionally biased region" description="Polar residues" evidence="10">
    <location>
        <begin position="346"/>
        <end position="366"/>
    </location>
</feature>
<protein>
    <recommendedName>
        <fullName evidence="1">non-specific serine/threonine protein kinase</fullName>
        <ecNumber evidence="1">2.7.11.1</ecNumber>
    </recommendedName>
</protein>
<reference evidence="13" key="2">
    <citation type="journal article" date="2021" name="Sci. Data">
        <title>Chromosome-scale genome sequencing, assembly and annotation of six genomes from subfamily Leishmaniinae.</title>
        <authorList>
            <person name="Almutairi H."/>
            <person name="Urbaniak M.D."/>
            <person name="Bates M.D."/>
            <person name="Jariyapan N."/>
            <person name="Kwakye-Nuako G."/>
            <person name="Thomaz Soccol V."/>
            <person name="Al-Salem W.S."/>
            <person name="Dillon R.J."/>
            <person name="Bates P.A."/>
            <person name="Gatherer D."/>
        </authorList>
    </citation>
    <scope>NUCLEOTIDE SEQUENCE [LARGE SCALE GENOMIC DNA]</scope>
</reference>
<evidence type="ECO:0000313" key="12">
    <source>
        <dbReference type="EMBL" id="KAG5473919.1"/>
    </source>
</evidence>
<evidence type="ECO:0000256" key="5">
    <source>
        <dbReference type="ARBA" id="ARBA00022777"/>
    </source>
</evidence>
<feature type="compositionally biased region" description="Basic and acidic residues" evidence="10">
    <location>
        <begin position="409"/>
        <end position="422"/>
    </location>
</feature>
<dbReference type="Gene3D" id="1.10.510.10">
    <property type="entry name" value="Transferase(Phosphotransferase) domain 1"/>
    <property type="match status" value="1"/>
</dbReference>
<comment type="caution">
    <text evidence="12">The sequence shown here is derived from an EMBL/GenBank/DDBJ whole genome shotgun (WGS) entry which is preliminary data.</text>
</comment>
<dbReference type="GO" id="GO:0005524">
    <property type="term" value="F:ATP binding"/>
    <property type="evidence" value="ECO:0007669"/>
    <property type="project" value="UniProtKB-UniRule"/>
</dbReference>
<feature type="domain" description="Protein kinase" evidence="11">
    <location>
        <begin position="15"/>
        <end position="274"/>
    </location>
</feature>
<dbReference type="Gene3D" id="3.30.200.20">
    <property type="entry name" value="Phosphorylase Kinase, domain 1"/>
    <property type="match status" value="1"/>
</dbReference>
<feature type="binding site" evidence="9">
    <location>
        <position position="44"/>
    </location>
    <ligand>
        <name>ATP</name>
        <dbReference type="ChEBI" id="CHEBI:30616"/>
    </ligand>
</feature>
<dbReference type="InterPro" id="IPR000719">
    <property type="entry name" value="Prot_kinase_dom"/>
</dbReference>
<evidence type="ECO:0000256" key="8">
    <source>
        <dbReference type="ARBA" id="ARBA00048679"/>
    </source>
</evidence>
<keyword evidence="13" id="KW-1185">Reference proteome</keyword>
<evidence type="ECO:0000256" key="3">
    <source>
        <dbReference type="ARBA" id="ARBA00022679"/>
    </source>
</evidence>
<dbReference type="InterPro" id="IPR001245">
    <property type="entry name" value="Ser-Thr/Tyr_kinase_cat_dom"/>
</dbReference>
<dbReference type="SUPFAM" id="SSF56112">
    <property type="entry name" value="Protein kinase-like (PK-like)"/>
    <property type="match status" value="1"/>
</dbReference>
<dbReference type="AlphaFoldDB" id="A0A836GKD2"/>
<dbReference type="CDD" id="cd08215">
    <property type="entry name" value="STKc_Nek"/>
    <property type="match status" value="1"/>
</dbReference>
<name>A0A836GKD2_9TRYP</name>
<keyword evidence="2" id="KW-0723">Serine/threonine-protein kinase</keyword>
<organism evidence="12 13">
    <name type="scientific">Leishmania martiniquensis</name>
    <dbReference type="NCBI Taxonomy" id="1580590"/>
    <lineage>
        <taxon>Eukaryota</taxon>
        <taxon>Discoba</taxon>
        <taxon>Euglenozoa</taxon>
        <taxon>Kinetoplastea</taxon>
        <taxon>Metakinetoplastina</taxon>
        <taxon>Trypanosomatida</taxon>
        <taxon>Trypanosomatidae</taxon>
        <taxon>Leishmaniinae</taxon>
        <taxon>Leishmania</taxon>
    </lineage>
</organism>
<dbReference type="SMART" id="SM00220">
    <property type="entry name" value="S_TKc"/>
    <property type="match status" value="1"/>
</dbReference>
<gene>
    <name evidence="12" type="ORF">LSCM1_04555</name>
</gene>
<evidence type="ECO:0000256" key="4">
    <source>
        <dbReference type="ARBA" id="ARBA00022741"/>
    </source>
</evidence>
<comment type="catalytic activity">
    <reaction evidence="8">
        <text>L-seryl-[protein] + ATP = O-phospho-L-seryl-[protein] + ADP + H(+)</text>
        <dbReference type="Rhea" id="RHEA:17989"/>
        <dbReference type="Rhea" id="RHEA-COMP:9863"/>
        <dbReference type="Rhea" id="RHEA-COMP:11604"/>
        <dbReference type="ChEBI" id="CHEBI:15378"/>
        <dbReference type="ChEBI" id="CHEBI:29999"/>
        <dbReference type="ChEBI" id="CHEBI:30616"/>
        <dbReference type="ChEBI" id="CHEBI:83421"/>
        <dbReference type="ChEBI" id="CHEBI:456216"/>
        <dbReference type="EC" id="2.7.11.1"/>
    </reaction>
</comment>
<dbReference type="KEGG" id="lmat:92514570"/>
<dbReference type="PROSITE" id="PS00107">
    <property type="entry name" value="PROTEIN_KINASE_ATP"/>
    <property type="match status" value="1"/>
</dbReference>
<feature type="compositionally biased region" description="Low complexity" evidence="10">
    <location>
        <begin position="392"/>
        <end position="403"/>
    </location>
</feature>
<dbReference type="EMBL" id="JAFEUZ010000029">
    <property type="protein sequence ID" value="KAG5473919.1"/>
    <property type="molecule type" value="Genomic_DNA"/>
</dbReference>
<feature type="region of interest" description="Disordered" evidence="10">
    <location>
        <begin position="346"/>
        <end position="427"/>
    </location>
</feature>
<dbReference type="Proteomes" id="UP000673552">
    <property type="component" value="Unassembled WGS sequence"/>
</dbReference>
<keyword evidence="6 9" id="KW-0067">ATP-binding</keyword>
<evidence type="ECO:0000256" key="9">
    <source>
        <dbReference type="PROSITE-ProRule" id="PRU10141"/>
    </source>
</evidence>
<dbReference type="EC" id="2.7.11.1" evidence="1"/>
<dbReference type="InterPro" id="IPR008271">
    <property type="entry name" value="Ser/Thr_kinase_AS"/>
</dbReference>
<evidence type="ECO:0000259" key="11">
    <source>
        <dbReference type="PROSITE" id="PS50011"/>
    </source>
</evidence>
<dbReference type="FunFam" id="3.30.200.20:FF:000971">
    <property type="entry name" value="Putative serine/threonine-protein kinase Nek3"/>
    <property type="match status" value="1"/>
</dbReference>
<dbReference type="Pfam" id="PF00069">
    <property type="entry name" value="Pkinase"/>
    <property type="match status" value="1"/>
</dbReference>
<keyword evidence="5" id="KW-0418">Kinase</keyword>
<accession>A0A836GKD2</accession>
<dbReference type="InterPro" id="IPR051131">
    <property type="entry name" value="NEK_Ser/Thr_kinase_NIMA"/>
</dbReference>
<evidence type="ECO:0000256" key="10">
    <source>
        <dbReference type="SAM" id="MobiDB-lite"/>
    </source>
</evidence>
<keyword evidence="4 9" id="KW-0547">Nucleotide-binding</keyword>
<dbReference type="GO" id="GO:0004674">
    <property type="term" value="F:protein serine/threonine kinase activity"/>
    <property type="evidence" value="ECO:0007669"/>
    <property type="project" value="UniProtKB-KW"/>
</dbReference>
<dbReference type="PRINTS" id="PR00109">
    <property type="entry name" value="TYRKINASE"/>
</dbReference>
<evidence type="ECO:0000256" key="6">
    <source>
        <dbReference type="ARBA" id="ARBA00022840"/>
    </source>
</evidence>
<evidence type="ECO:0000256" key="1">
    <source>
        <dbReference type="ARBA" id="ARBA00012513"/>
    </source>
</evidence>
<dbReference type="RefSeq" id="XP_067177153.1">
    <property type="nucleotide sequence ID" value="XM_067322058.1"/>
</dbReference>
<dbReference type="FunFam" id="1.10.510.10:FF:001074">
    <property type="entry name" value="Putative serine/threonine-protein kinase Nek3"/>
    <property type="match status" value="1"/>
</dbReference>
<comment type="catalytic activity">
    <reaction evidence="7">
        <text>L-threonyl-[protein] + ATP = O-phospho-L-threonyl-[protein] + ADP + H(+)</text>
        <dbReference type="Rhea" id="RHEA:46608"/>
        <dbReference type="Rhea" id="RHEA-COMP:11060"/>
        <dbReference type="Rhea" id="RHEA-COMP:11605"/>
        <dbReference type="ChEBI" id="CHEBI:15378"/>
        <dbReference type="ChEBI" id="CHEBI:30013"/>
        <dbReference type="ChEBI" id="CHEBI:30616"/>
        <dbReference type="ChEBI" id="CHEBI:61977"/>
        <dbReference type="ChEBI" id="CHEBI:456216"/>
        <dbReference type="EC" id="2.7.11.1"/>
    </reaction>
</comment>